<proteinExistence type="predicted"/>
<dbReference type="InterPro" id="IPR001584">
    <property type="entry name" value="Integrase_cat-core"/>
</dbReference>
<dbReference type="InterPro" id="IPR000916">
    <property type="entry name" value="Bet_v_I/MLP"/>
</dbReference>
<dbReference type="GO" id="GO:0006952">
    <property type="term" value="P:defense response"/>
    <property type="evidence" value="ECO:0007669"/>
    <property type="project" value="InterPro"/>
</dbReference>
<dbReference type="Pfam" id="PF07727">
    <property type="entry name" value="RVT_2"/>
    <property type="match status" value="1"/>
</dbReference>
<feature type="compositionally biased region" description="Low complexity" evidence="1">
    <location>
        <begin position="299"/>
        <end position="317"/>
    </location>
</feature>
<accession>A0A8T2GM59</accession>
<comment type="caution">
    <text evidence="3">The sequence shown here is derived from an EMBL/GenBank/DDBJ whole genome shotgun (WGS) entry which is preliminary data.</text>
</comment>
<evidence type="ECO:0000256" key="1">
    <source>
        <dbReference type="SAM" id="MobiDB-lite"/>
    </source>
</evidence>
<feature type="compositionally biased region" description="Low complexity" evidence="1">
    <location>
        <begin position="264"/>
        <end position="285"/>
    </location>
</feature>
<feature type="region of interest" description="Disordered" evidence="1">
    <location>
        <begin position="202"/>
        <end position="349"/>
    </location>
</feature>
<dbReference type="SMART" id="SM01037">
    <property type="entry name" value="Bet_v_1"/>
    <property type="match status" value="1"/>
</dbReference>
<dbReference type="Proteomes" id="UP000694240">
    <property type="component" value="Chromosome 1"/>
</dbReference>
<dbReference type="PANTHER" id="PTHR11439">
    <property type="entry name" value="GAG-POL-RELATED RETROTRANSPOSON"/>
    <property type="match status" value="1"/>
</dbReference>
<dbReference type="AlphaFoldDB" id="A0A8T2GM59"/>
<dbReference type="Pfam" id="PF00407">
    <property type="entry name" value="Bet_v_1"/>
    <property type="match status" value="1"/>
</dbReference>
<keyword evidence="4" id="KW-1185">Reference proteome</keyword>
<evidence type="ECO:0000259" key="2">
    <source>
        <dbReference type="PROSITE" id="PS50994"/>
    </source>
</evidence>
<protein>
    <submittedName>
        <fullName evidence="3">Integrase catalytic core</fullName>
    </submittedName>
</protein>
<dbReference type="PANTHER" id="PTHR11439:SF489">
    <property type="entry name" value="RNA-DIRECTED DNA POLYMERASE"/>
    <property type="match status" value="1"/>
</dbReference>
<organism evidence="3 4">
    <name type="scientific">Arabidopsis thaliana x Arabidopsis arenosa</name>
    <dbReference type="NCBI Taxonomy" id="1240361"/>
    <lineage>
        <taxon>Eukaryota</taxon>
        <taxon>Viridiplantae</taxon>
        <taxon>Streptophyta</taxon>
        <taxon>Embryophyta</taxon>
        <taxon>Tracheophyta</taxon>
        <taxon>Spermatophyta</taxon>
        <taxon>Magnoliopsida</taxon>
        <taxon>eudicotyledons</taxon>
        <taxon>Gunneridae</taxon>
        <taxon>Pentapetalae</taxon>
        <taxon>rosids</taxon>
        <taxon>malvids</taxon>
        <taxon>Brassicales</taxon>
        <taxon>Brassicaceae</taxon>
        <taxon>Camelineae</taxon>
        <taxon>Arabidopsis</taxon>
    </lineage>
</organism>
<dbReference type="GO" id="GO:0015074">
    <property type="term" value="P:DNA integration"/>
    <property type="evidence" value="ECO:0007669"/>
    <property type="project" value="InterPro"/>
</dbReference>
<dbReference type="InterPro" id="IPR057670">
    <property type="entry name" value="SH3_retrovirus"/>
</dbReference>
<feature type="compositionally biased region" description="Polar residues" evidence="1">
    <location>
        <begin position="286"/>
        <end position="298"/>
    </location>
</feature>
<feature type="domain" description="Integrase catalytic" evidence="2">
    <location>
        <begin position="1"/>
        <end position="97"/>
    </location>
</feature>
<evidence type="ECO:0000313" key="4">
    <source>
        <dbReference type="Proteomes" id="UP000694240"/>
    </source>
</evidence>
<dbReference type="EMBL" id="JAEFBK010000001">
    <property type="protein sequence ID" value="KAG7648511.1"/>
    <property type="molecule type" value="Genomic_DNA"/>
</dbReference>
<dbReference type="InterPro" id="IPR013103">
    <property type="entry name" value="RVT_2"/>
</dbReference>
<dbReference type="PROSITE" id="PS50994">
    <property type="entry name" value="INTEGRASE"/>
    <property type="match status" value="1"/>
</dbReference>
<reference evidence="3 4" key="1">
    <citation type="submission" date="2020-12" db="EMBL/GenBank/DDBJ databases">
        <title>Concerted genomic and epigenomic changes stabilize Arabidopsis allopolyploids.</title>
        <authorList>
            <person name="Chen Z."/>
        </authorList>
    </citation>
    <scope>NUCLEOTIDE SEQUENCE [LARGE SCALE GENOMIC DNA]</scope>
    <source>
        <strain evidence="3">Allo738</strain>
        <tissue evidence="3">Leaf</tissue>
    </source>
</reference>
<dbReference type="Pfam" id="PF25597">
    <property type="entry name" value="SH3_retrovirus"/>
    <property type="match status" value="1"/>
</dbReference>
<name>A0A8T2GM59_9BRAS</name>
<feature type="compositionally biased region" description="Pro residues" evidence="1">
    <location>
        <begin position="318"/>
        <end position="331"/>
    </location>
</feature>
<sequence length="784" mass="87621">MRTLYSDNGGEFIALRSYLAVHGISHITTPPHTPENNGIAERKHRHIVETGLTLLTHAFVPKSYWPYAFATAVYLINRMPTEVIKGVSPYAKLFKQSPNYLKLRVFGCVCFPWLQPYRANKLQERSTPCVFVGYSLTQSAYLCLEIQSGRLYTSRHVQFIETSFPFSSPVLPSSTVVAESPISPGQPPVTFMPTQIAHSSLPPCSVLHPPSPAQPSSVSPNNASPSLSPITPSSSPHSSSSTSPPAPQFSSPPNSERASFNKGPTTSTPSPNKSPSQPSSTNQSPIHTSPNPNITPTQTRSSSHNDTSSSQTTTSGESPPPPIIPNLPPPLQNDHPMRTRAKNQITKPKTKLSLIATTKPIIPTTVAQAMKDPRWRNAMAEEINAQIQNHTWDLVPPAATQNIITCKWIFTVKYRPDGSIERYKARLVARGFNQQYGLDYSETFSPVIKSTTVRTLTDEVYVSQPPGFVDRDRPHHVCRLRKALYGLKQAPRAWYQELRNFLVQSGFQNSLADTSLFIYKSANTFLYVLVYVDDIIITGDASLIKGFNASLAARFSLKDLGELSYFLGIEATRTKRGLHLMQRKYIMDLLAKTHMLDAKPISTPMAATPKLSLFSGTALPDAKEYRMVIGSLQYLSFTRPDIAFAVNRLSQFMHKPTDEHWRAAKRVLRYLLGTTSHGIFLRADVPLTVHAFSDADWAGDIEIEAIDVKMNMIQWRVLEGPLKREYRSFLKMLKVSPKQGGSGNVVKWNLKYERIDEKVAHPERLLQFFVEVINEIDQYLLSED</sequence>
<evidence type="ECO:0000313" key="3">
    <source>
        <dbReference type="EMBL" id="KAG7648511.1"/>
    </source>
</evidence>
<gene>
    <name evidence="3" type="ORF">ISN45_At01g034770</name>
</gene>
<feature type="compositionally biased region" description="Low complexity" evidence="1">
    <location>
        <begin position="214"/>
        <end position="255"/>
    </location>
</feature>